<dbReference type="PANTHER" id="PTHR37805:SF1">
    <property type="entry name" value="CYTOPLASMIC PROTEIN"/>
    <property type="match status" value="1"/>
</dbReference>
<sequence length="158" mass="18164">MMNNDVLRSLRYTLKLNNNDMLAILALADTAIPLEQMASYLLKEEEEGFVACPDVLMSCFLNGLIYHKRGKDESMPPLKVDRRINNNIILKKLRVAFALKSDDILAILTSQQFRISMPEITAMMRAPEHKNYRECGDQFLRYFLRGLTARLRPAADAR</sequence>
<dbReference type="Pfam" id="PF07308">
    <property type="entry name" value="DUF1456"/>
    <property type="match status" value="2"/>
</dbReference>
<organism evidence="1 2">
    <name type="scientific">Mixta theicola</name>
    <dbReference type="NCBI Taxonomy" id="1458355"/>
    <lineage>
        <taxon>Bacteria</taxon>
        <taxon>Pseudomonadati</taxon>
        <taxon>Pseudomonadota</taxon>
        <taxon>Gammaproteobacteria</taxon>
        <taxon>Enterobacterales</taxon>
        <taxon>Erwiniaceae</taxon>
        <taxon>Mixta</taxon>
    </lineage>
</organism>
<evidence type="ECO:0000313" key="2">
    <source>
        <dbReference type="Proteomes" id="UP000236345"/>
    </source>
</evidence>
<dbReference type="PANTHER" id="PTHR37805">
    <property type="entry name" value="CYTOPLASMIC PROTEIN-RELATED"/>
    <property type="match status" value="1"/>
</dbReference>
<reference evidence="2" key="1">
    <citation type="submission" date="2017-09" db="EMBL/GenBank/DDBJ databases">
        <authorList>
            <person name="Palmer M."/>
            <person name="Steenkamp E.T."/>
            <person name="Coetzee M.P."/>
            <person name="Avontuur J.R."/>
            <person name="Van Zyl E."/>
            <person name="Chan W.-Y."/>
            <person name="Blom J."/>
            <person name="Venter S.N."/>
        </authorList>
    </citation>
    <scope>NUCLEOTIDE SEQUENCE [LARGE SCALE GENOMIC DNA]</scope>
    <source>
        <strain evidence="2">QC88-366</strain>
    </source>
</reference>
<dbReference type="AlphaFoldDB" id="A0A2K1Q8U7"/>
<dbReference type="OrthoDB" id="9788465at2"/>
<evidence type="ECO:0008006" key="3">
    <source>
        <dbReference type="Google" id="ProtNLM"/>
    </source>
</evidence>
<dbReference type="Proteomes" id="UP000236345">
    <property type="component" value="Unassembled WGS sequence"/>
</dbReference>
<protein>
    <recommendedName>
        <fullName evidence="3">DUF1456 domain-containing protein</fullName>
    </recommendedName>
</protein>
<accession>A0A2K1Q8U7</accession>
<dbReference type="EMBL" id="NWUO01000008">
    <property type="protein sequence ID" value="PNS11455.1"/>
    <property type="molecule type" value="Genomic_DNA"/>
</dbReference>
<evidence type="ECO:0000313" key="1">
    <source>
        <dbReference type="EMBL" id="PNS11455.1"/>
    </source>
</evidence>
<comment type="caution">
    <text evidence="1">The sequence shown here is derived from an EMBL/GenBank/DDBJ whole genome shotgun (WGS) entry which is preliminary data.</text>
</comment>
<proteinExistence type="predicted"/>
<keyword evidence="2" id="KW-1185">Reference proteome</keyword>
<gene>
    <name evidence="1" type="ORF">COO59_12590</name>
</gene>
<dbReference type="RefSeq" id="WP_103060141.1">
    <property type="nucleotide sequence ID" value="NZ_BSOF01000029.1"/>
</dbReference>
<name>A0A2K1Q8U7_9GAMM</name>
<dbReference type="InterPro" id="IPR009921">
    <property type="entry name" value="YehS-like"/>
</dbReference>